<dbReference type="AlphaFoldDB" id="A0A917JLA8"/>
<dbReference type="PANTHER" id="PTHR42852">
    <property type="entry name" value="THIOL:DISULFIDE INTERCHANGE PROTEIN DSBE"/>
    <property type="match status" value="1"/>
</dbReference>
<keyword evidence="5" id="KW-0732">Signal</keyword>
<name>A0A917JLA8_9GAMM</name>
<feature type="signal peptide" evidence="5">
    <location>
        <begin position="1"/>
        <end position="29"/>
    </location>
</feature>
<sequence length="192" mass="21790">MMVQMTQLLKHIKWIMLMVCAWCAMPVQAADPTLAVGDKAPHFRLVAMDGSVETLSDYIGRQPVYLIFWNTWCGHCIHKVPQVMQTQKELGSKLKIIAINTSWSDSLAEVRAFQQRFQTNYQIVFDDGAKVTDRYGVWGAPTEFIIDVHGIVRHRDDLPKDLSARVASWQFSETEEPAIKLVSTCEGEQTSC</sequence>
<dbReference type="Gene3D" id="3.40.30.10">
    <property type="entry name" value="Glutaredoxin"/>
    <property type="match status" value="1"/>
</dbReference>
<dbReference type="EMBL" id="BMPZ01000001">
    <property type="protein sequence ID" value="GGI71097.1"/>
    <property type="molecule type" value="Genomic_DNA"/>
</dbReference>
<dbReference type="CDD" id="cd02966">
    <property type="entry name" value="TlpA_like_family"/>
    <property type="match status" value="1"/>
</dbReference>
<evidence type="ECO:0000313" key="7">
    <source>
        <dbReference type="EMBL" id="GGI71097.1"/>
    </source>
</evidence>
<proteinExistence type="predicted"/>
<reference evidence="7" key="1">
    <citation type="journal article" date="2014" name="Int. J. Syst. Evol. Microbiol.">
        <title>Complete genome sequence of Corynebacterium casei LMG S-19264T (=DSM 44701T), isolated from a smear-ripened cheese.</title>
        <authorList>
            <consortium name="US DOE Joint Genome Institute (JGI-PGF)"/>
            <person name="Walter F."/>
            <person name="Albersmeier A."/>
            <person name="Kalinowski J."/>
            <person name="Ruckert C."/>
        </authorList>
    </citation>
    <scope>NUCLEOTIDE SEQUENCE</scope>
    <source>
        <strain evidence="7">JCM 30804</strain>
    </source>
</reference>
<gene>
    <name evidence="7" type="ORF">GCM10009332_05480</name>
</gene>
<dbReference type="PROSITE" id="PS51352">
    <property type="entry name" value="THIOREDOXIN_2"/>
    <property type="match status" value="1"/>
</dbReference>
<evidence type="ECO:0000259" key="6">
    <source>
        <dbReference type="PROSITE" id="PS51352"/>
    </source>
</evidence>
<accession>A0A917JLA8</accession>
<dbReference type="SUPFAM" id="SSF52833">
    <property type="entry name" value="Thioredoxin-like"/>
    <property type="match status" value="1"/>
</dbReference>
<reference evidence="7" key="2">
    <citation type="submission" date="2020-09" db="EMBL/GenBank/DDBJ databases">
        <authorList>
            <person name="Sun Q."/>
            <person name="Ohkuma M."/>
        </authorList>
    </citation>
    <scope>NUCLEOTIDE SEQUENCE</scope>
    <source>
        <strain evidence="7">JCM 30804</strain>
    </source>
</reference>
<evidence type="ECO:0000256" key="2">
    <source>
        <dbReference type="ARBA" id="ARBA00022748"/>
    </source>
</evidence>
<dbReference type="InterPro" id="IPR036249">
    <property type="entry name" value="Thioredoxin-like_sf"/>
</dbReference>
<dbReference type="GO" id="GO:0016491">
    <property type="term" value="F:oxidoreductase activity"/>
    <property type="evidence" value="ECO:0007669"/>
    <property type="project" value="InterPro"/>
</dbReference>
<dbReference type="InterPro" id="IPR000866">
    <property type="entry name" value="AhpC/TSA"/>
</dbReference>
<dbReference type="InterPro" id="IPR013766">
    <property type="entry name" value="Thioredoxin_domain"/>
</dbReference>
<dbReference type="InterPro" id="IPR050553">
    <property type="entry name" value="Thioredoxin_ResA/DsbE_sf"/>
</dbReference>
<evidence type="ECO:0000256" key="4">
    <source>
        <dbReference type="ARBA" id="ARBA00023284"/>
    </source>
</evidence>
<feature type="domain" description="Thioredoxin" evidence="6">
    <location>
        <begin position="34"/>
        <end position="167"/>
    </location>
</feature>
<dbReference type="GO" id="GO:0030313">
    <property type="term" value="C:cell envelope"/>
    <property type="evidence" value="ECO:0007669"/>
    <property type="project" value="UniProtKB-SubCell"/>
</dbReference>
<dbReference type="PANTHER" id="PTHR42852:SF6">
    <property type="entry name" value="THIOL:DISULFIDE INTERCHANGE PROTEIN DSBE"/>
    <property type="match status" value="1"/>
</dbReference>
<comment type="caution">
    <text evidence="7">The sequence shown here is derived from an EMBL/GenBank/DDBJ whole genome shotgun (WGS) entry which is preliminary data.</text>
</comment>
<evidence type="ECO:0000313" key="8">
    <source>
        <dbReference type="Proteomes" id="UP000613743"/>
    </source>
</evidence>
<keyword evidence="4" id="KW-0676">Redox-active center</keyword>
<dbReference type="RefSeq" id="WP_188917564.1">
    <property type="nucleotide sequence ID" value="NZ_BMPZ01000001.1"/>
</dbReference>
<protein>
    <recommendedName>
        <fullName evidence="6">Thioredoxin domain-containing protein</fullName>
    </recommendedName>
</protein>
<evidence type="ECO:0000256" key="5">
    <source>
        <dbReference type="SAM" id="SignalP"/>
    </source>
</evidence>
<organism evidence="7 8">
    <name type="scientific">Shewanella gelidii</name>
    <dbReference type="NCBI Taxonomy" id="1642821"/>
    <lineage>
        <taxon>Bacteria</taxon>
        <taxon>Pseudomonadati</taxon>
        <taxon>Pseudomonadota</taxon>
        <taxon>Gammaproteobacteria</taxon>
        <taxon>Alteromonadales</taxon>
        <taxon>Shewanellaceae</taxon>
        <taxon>Shewanella</taxon>
    </lineage>
</organism>
<keyword evidence="8" id="KW-1185">Reference proteome</keyword>
<feature type="chain" id="PRO_5037181861" description="Thioredoxin domain-containing protein" evidence="5">
    <location>
        <begin position="30"/>
        <end position="192"/>
    </location>
</feature>
<keyword evidence="3" id="KW-1015">Disulfide bond</keyword>
<comment type="subcellular location">
    <subcellularLocation>
        <location evidence="1">Cell envelope</location>
    </subcellularLocation>
</comment>
<dbReference type="Pfam" id="PF00578">
    <property type="entry name" value="AhpC-TSA"/>
    <property type="match status" value="1"/>
</dbReference>
<dbReference type="GO" id="GO:0017004">
    <property type="term" value="P:cytochrome complex assembly"/>
    <property type="evidence" value="ECO:0007669"/>
    <property type="project" value="UniProtKB-KW"/>
</dbReference>
<evidence type="ECO:0000256" key="3">
    <source>
        <dbReference type="ARBA" id="ARBA00023157"/>
    </source>
</evidence>
<keyword evidence="2" id="KW-0201">Cytochrome c-type biogenesis</keyword>
<dbReference type="Proteomes" id="UP000613743">
    <property type="component" value="Unassembled WGS sequence"/>
</dbReference>
<evidence type="ECO:0000256" key="1">
    <source>
        <dbReference type="ARBA" id="ARBA00004196"/>
    </source>
</evidence>
<dbReference type="GO" id="GO:0016209">
    <property type="term" value="F:antioxidant activity"/>
    <property type="evidence" value="ECO:0007669"/>
    <property type="project" value="InterPro"/>
</dbReference>